<reference evidence="1" key="1">
    <citation type="journal article" date="2020" name="Stud. Mycol.">
        <title>101 Dothideomycetes genomes: a test case for predicting lifestyles and emergence of pathogens.</title>
        <authorList>
            <person name="Haridas S."/>
            <person name="Albert R."/>
            <person name="Binder M."/>
            <person name="Bloem J."/>
            <person name="Labutti K."/>
            <person name="Salamov A."/>
            <person name="Andreopoulos B."/>
            <person name="Baker S."/>
            <person name="Barry K."/>
            <person name="Bills G."/>
            <person name="Bluhm B."/>
            <person name="Cannon C."/>
            <person name="Castanera R."/>
            <person name="Culley D."/>
            <person name="Daum C."/>
            <person name="Ezra D."/>
            <person name="Gonzalez J."/>
            <person name="Henrissat B."/>
            <person name="Kuo A."/>
            <person name="Liang C."/>
            <person name="Lipzen A."/>
            <person name="Lutzoni F."/>
            <person name="Magnuson J."/>
            <person name="Mondo S."/>
            <person name="Nolan M."/>
            <person name="Ohm R."/>
            <person name="Pangilinan J."/>
            <person name="Park H.-J."/>
            <person name="Ramirez L."/>
            <person name="Alfaro M."/>
            <person name="Sun H."/>
            <person name="Tritt A."/>
            <person name="Yoshinaga Y."/>
            <person name="Zwiers L.-H."/>
            <person name="Turgeon B."/>
            <person name="Goodwin S."/>
            <person name="Spatafora J."/>
            <person name="Crous P."/>
            <person name="Grigoriev I."/>
        </authorList>
    </citation>
    <scope>NUCLEOTIDE SEQUENCE</scope>
    <source>
        <strain evidence="1">CBS 130266</strain>
    </source>
</reference>
<comment type="caution">
    <text evidence="1">The sequence shown here is derived from an EMBL/GenBank/DDBJ whole genome shotgun (WGS) entry which is preliminary data.</text>
</comment>
<protein>
    <submittedName>
        <fullName evidence="1">Uncharacterized protein</fullName>
    </submittedName>
</protein>
<organism evidence="1 2">
    <name type="scientific">Tothia fuscella</name>
    <dbReference type="NCBI Taxonomy" id="1048955"/>
    <lineage>
        <taxon>Eukaryota</taxon>
        <taxon>Fungi</taxon>
        <taxon>Dikarya</taxon>
        <taxon>Ascomycota</taxon>
        <taxon>Pezizomycotina</taxon>
        <taxon>Dothideomycetes</taxon>
        <taxon>Pleosporomycetidae</taxon>
        <taxon>Venturiales</taxon>
        <taxon>Cylindrosympodiaceae</taxon>
        <taxon>Tothia</taxon>
    </lineage>
</organism>
<dbReference type="EMBL" id="MU007013">
    <property type="protein sequence ID" value="KAF2435356.1"/>
    <property type="molecule type" value="Genomic_DNA"/>
</dbReference>
<evidence type="ECO:0000313" key="1">
    <source>
        <dbReference type="EMBL" id="KAF2435356.1"/>
    </source>
</evidence>
<sequence length="186" mass="21773">MDLIVYIRESNTSVELYEMKFFRRSSKLTLETAKKAIHRLYPNTPPSRASIILIKNLAKLHITKRFKAHMLSFLDRARRKSLILFVLTFMQRQLDTSTSFFYPGLVGVAIPSLYKDLRIPSNQVLETHGFRPVGWFISSMSFAYDISVCRNCVNAWEHLSRDFRERYAAFVYAFDDRGQEEKVAVF</sequence>
<gene>
    <name evidence="1" type="ORF">EJ08DRAFT_334748</name>
</gene>
<keyword evidence="2" id="KW-1185">Reference proteome</keyword>
<evidence type="ECO:0000313" key="2">
    <source>
        <dbReference type="Proteomes" id="UP000800235"/>
    </source>
</evidence>
<proteinExistence type="predicted"/>
<dbReference type="AlphaFoldDB" id="A0A9P4P2C5"/>
<accession>A0A9P4P2C5</accession>
<name>A0A9P4P2C5_9PEZI</name>
<dbReference type="Proteomes" id="UP000800235">
    <property type="component" value="Unassembled WGS sequence"/>
</dbReference>